<dbReference type="PANTHER" id="PTHR48098">
    <property type="entry name" value="ENTEROCHELIN ESTERASE-RELATED"/>
    <property type="match status" value="1"/>
</dbReference>
<dbReference type="EMBL" id="VRMG01000001">
    <property type="protein sequence ID" value="TXN32861.1"/>
    <property type="molecule type" value="Genomic_DNA"/>
</dbReference>
<reference evidence="2 3" key="1">
    <citation type="submission" date="2019-08" db="EMBL/GenBank/DDBJ databases">
        <title>Bacterial whole genome sequence for Glaciihabitans sp. CHu50b-6-2.</title>
        <authorList>
            <person name="Jin L."/>
        </authorList>
    </citation>
    <scope>NUCLEOTIDE SEQUENCE [LARGE SCALE GENOMIC DNA]</scope>
    <source>
        <strain evidence="2 3">CHu50b-6-2</strain>
    </source>
</reference>
<proteinExistence type="predicted"/>
<dbReference type="Proteomes" id="UP000321379">
    <property type="component" value="Unassembled WGS sequence"/>
</dbReference>
<dbReference type="InterPro" id="IPR050583">
    <property type="entry name" value="Mycobacterial_A85_antigen"/>
</dbReference>
<comment type="caution">
    <text evidence="2">The sequence shown here is derived from an EMBL/GenBank/DDBJ whole genome shotgun (WGS) entry which is preliminary data.</text>
</comment>
<keyword evidence="3" id="KW-1185">Reference proteome</keyword>
<sequence length="435" mass="45490">MMNALWNLRLETGPLPIVVYCLSIAAFIALATKRPLRRWLPVQLAGGAVGVGVGYLLAWLISDVWNTFGLSLTPLTRLWFGLGIGGIGFALAGIWRSRPWRVALAASSVFLFALMGGVGVNVDVAEFPTLGSALGVGHVSPLAIPTPSQAPTPALQSTATLAQTWRPPADLPAAGTVGTVTIPATASHFAARSAIVYLPPAALVKNAPRLPVLEMLSGQPGAPATLLTSGNLANILNAYARDHRGLAPIVVIPDQLGAPQQNPMCLDSPLGNVETYLTVDVPNWVNAHLHVLQDRKDWAIGGFSEGGTCSIQLGAKFRGIYGSIFDVSGQLAPVRGTVTSTIASAFGGSTSAYQSATPLALMAAGTPYVDTLGIFAVGQNDTRYGLAAATVSQAARAAGMTVHLIRSPGTAHDWHTVQYALHESLPLLYSRWGLS</sequence>
<evidence type="ECO:0000313" key="3">
    <source>
        <dbReference type="Proteomes" id="UP000321379"/>
    </source>
</evidence>
<evidence type="ECO:0000313" key="2">
    <source>
        <dbReference type="EMBL" id="TXN32861.1"/>
    </source>
</evidence>
<protein>
    <recommendedName>
        <fullName evidence="4">Esterase</fullName>
    </recommendedName>
</protein>
<feature type="transmembrane region" description="Helical" evidence="1">
    <location>
        <begin position="39"/>
        <end position="58"/>
    </location>
</feature>
<name>A0A5C8UW70_9MICO</name>
<dbReference type="PANTHER" id="PTHR48098:SF1">
    <property type="entry name" value="DIACYLGLYCEROL ACYLTRANSFERASE_MYCOLYLTRANSFERASE AG85A"/>
    <property type="match status" value="1"/>
</dbReference>
<dbReference type="InterPro" id="IPR029058">
    <property type="entry name" value="AB_hydrolase_fold"/>
</dbReference>
<evidence type="ECO:0008006" key="4">
    <source>
        <dbReference type="Google" id="ProtNLM"/>
    </source>
</evidence>
<dbReference type="GO" id="GO:0016747">
    <property type="term" value="F:acyltransferase activity, transferring groups other than amino-acyl groups"/>
    <property type="evidence" value="ECO:0007669"/>
    <property type="project" value="TreeGrafter"/>
</dbReference>
<feature type="transmembrane region" description="Helical" evidence="1">
    <location>
        <begin position="12"/>
        <end position="32"/>
    </location>
</feature>
<dbReference type="Gene3D" id="3.40.50.1820">
    <property type="entry name" value="alpha/beta hydrolase"/>
    <property type="match status" value="1"/>
</dbReference>
<keyword evidence="1" id="KW-0812">Transmembrane</keyword>
<accession>A0A5C8UW70</accession>
<dbReference type="InterPro" id="IPR000801">
    <property type="entry name" value="Esterase-like"/>
</dbReference>
<keyword evidence="1" id="KW-0472">Membrane</keyword>
<evidence type="ECO:0000256" key="1">
    <source>
        <dbReference type="SAM" id="Phobius"/>
    </source>
</evidence>
<feature type="transmembrane region" description="Helical" evidence="1">
    <location>
        <begin position="102"/>
        <end position="122"/>
    </location>
</feature>
<dbReference type="AlphaFoldDB" id="A0A5C8UW70"/>
<feature type="transmembrane region" description="Helical" evidence="1">
    <location>
        <begin position="78"/>
        <end position="95"/>
    </location>
</feature>
<dbReference type="Pfam" id="PF00756">
    <property type="entry name" value="Esterase"/>
    <property type="match status" value="1"/>
</dbReference>
<keyword evidence="1" id="KW-1133">Transmembrane helix</keyword>
<dbReference type="SUPFAM" id="SSF53474">
    <property type="entry name" value="alpha/beta-Hydrolases"/>
    <property type="match status" value="1"/>
</dbReference>
<gene>
    <name evidence="2" type="ORF">FVP33_00390</name>
</gene>
<organism evidence="2 3">
    <name type="scientific">Lacisediminihabitans profunda</name>
    <dbReference type="NCBI Taxonomy" id="2594790"/>
    <lineage>
        <taxon>Bacteria</taxon>
        <taxon>Bacillati</taxon>
        <taxon>Actinomycetota</taxon>
        <taxon>Actinomycetes</taxon>
        <taxon>Micrococcales</taxon>
        <taxon>Microbacteriaceae</taxon>
        <taxon>Lacisediminihabitans</taxon>
    </lineage>
</organism>